<dbReference type="Gene3D" id="3.30.2290.10">
    <property type="entry name" value="PmbA/TldD superfamily"/>
    <property type="match status" value="1"/>
</dbReference>
<dbReference type="GO" id="GO:0006508">
    <property type="term" value="P:proteolysis"/>
    <property type="evidence" value="ECO:0007669"/>
    <property type="project" value="InterPro"/>
</dbReference>
<protein>
    <submittedName>
        <fullName evidence="2">TldD/PmbA family protein</fullName>
    </submittedName>
</protein>
<sequence length="444" mass="46718">MSQAALHGGDLLDMADRILRRIPAGREAEVTATRTASALTRFANGAIHQNVADCTTRLRLRLIGDGRAGVAEMQAESDDAAAALVQTAETVRSQAPPGEPVPLYAPDGGPDAETGYGADTEAVTPEQRADHVAVVCGAARDRGQTAFGACETGVTMVAMASTTGLRRSARHSVAELIAVCRGEDGSAYGARFAAGVSDLGVEDLAAEVVERCARNQRAQPLEPGTYQVVLSPYAVAEMLEYLGLMGLGGLALSEQRSFMRFGDPIMSASVSISDDVTRRELAPLAFDGEGATTRPVTLIDNGVGRAVVHDSVTATRAGVATTGHSFPQPNSDGPLPRYLCLTPGEGSEESMIAGCERGLLVTRFWYVRPVHPLATIITGMTRDGTFLIANGRVLRPVRDLRFTQSIVGALADVRAIGANRLASRGYHGATLAPWMHLGGFTFSS</sequence>
<dbReference type="GO" id="GO:0008237">
    <property type="term" value="F:metallopeptidase activity"/>
    <property type="evidence" value="ECO:0007669"/>
    <property type="project" value="InterPro"/>
</dbReference>
<dbReference type="InterPro" id="IPR035068">
    <property type="entry name" value="TldD/PmbA_N"/>
</dbReference>
<dbReference type="PANTHER" id="PTHR43666:SF1">
    <property type="entry name" value="CONSERVED PROTEIN"/>
    <property type="match status" value="1"/>
</dbReference>
<dbReference type="AlphaFoldDB" id="A0A934KN20"/>
<dbReference type="Pfam" id="PF19289">
    <property type="entry name" value="PmbA_TldD_3rd"/>
    <property type="match status" value="1"/>
</dbReference>
<evidence type="ECO:0000313" key="2">
    <source>
        <dbReference type="EMBL" id="MBJ7609903.1"/>
    </source>
</evidence>
<comment type="caution">
    <text evidence="2">The sequence shown here is derived from an EMBL/GenBank/DDBJ whole genome shotgun (WGS) entry which is preliminary data.</text>
</comment>
<dbReference type="Proteomes" id="UP000614410">
    <property type="component" value="Unassembled WGS sequence"/>
</dbReference>
<dbReference type="InterPro" id="IPR045569">
    <property type="entry name" value="Metalloprtase-TldD/E_C"/>
</dbReference>
<dbReference type="InterPro" id="IPR036059">
    <property type="entry name" value="TldD/PmbA_sf"/>
</dbReference>
<evidence type="ECO:0000259" key="1">
    <source>
        <dbReference type="Pfam" id="PF19289"/>
    </source>
</evidence>
<gene>
    <name evidence="2" type="ORF">JF887_10820</name>
</gene>
<name>A0A934KN20_9BACT</name>
<reference evidence="2 3" key="1">
    <citation type="submission" date="2020-10" db="EMBL/GenBank/DDBJ databases">
        <title>Ca. Dormibacterota MAGs.</title>
        <authorList>
            <person name="Montgomery K."/>
        </authorList>
    </citation>
    <scope>NUCLEOTIDE SEQUENCE [LARGE SCALE GENOMIC DNA]</scope>
    <source>
        <strain evidence="2">Mitchell_Peninsula_5</strain>
    </source>
</reference>
<accession>A0A934KN20</accession>
<feature type="domain" description="Metalloprotease TldD/E C-terminal" evidence="1">
    <location>
        <begin position="223"/>
        <end position="443"/>
    </location>
</feature>
<evidence type="ECO:0000313" key="3">
    <source>
        <dbReference type="Proteomes" id="UP000614410"/>
    </source>
</evidence>
<organism evidence="2 3">
    <name type="scientific">Candidatus Amunia macphersoniae</name>
    <dbReference type="NCBI Taxonomy" id="3127014"/>
    <lineage>
        <taxon>Bacteria</taxon>
        <taxon>Bacillati</taxon>
        <taxon>Candidatus Dormiibacterota</taxon>
        <taxon>Candidatus Dormibacteria</taxon>
        <taxon>Candidatus Aeolococcales</taxon>
        <taxon>Candidatus Aeolococcaceae</taxon>
        <taxon>Candidatus Amunia</taxon>
    </lineage>
</organism>
<dbReference type="SUPFAM" id="SSF111283">
    <property type="entry name" value="Putative modulator of DNA gyrase, PmbA/TldD"/>
    <property type="match status" value="1"/>
</dbReference>
<dbReference type="EMBL" id="JAEKNN010000053">
    <property type="protein sequence ID" value="MBJ7609903.1"/>
    <property type="molecule type" value="Genomic_DNA"/>
</dbReference>
<dbReference type="PANTHER" id="PTHR43666">
    <property type="entry name" value="TLDD PROTEIN"/>
    <property type="match status" value="1"/>
</dbReference>
<proteinExistence type="predicted"/>